<evidence type="ECO:0000256" key="4">
    <source>
        <dbReference type="ARBA" id="ARBA00022803"/>
    </source>
</evidence>
<dbReference type="AlphaFoldDB" id="A0A9P0F6W4"/>
<feature type="domain" description="PPIase FKBP-type" evidence="7">
    <location>
        <begin position="25"/>
        <end position="78"/>
    </location>
</feature>
<dbReference type="InterPro" id="IPR019734">
    <property type="entry name" value="TPR_rpt"/>
</dbReference>
<dbReference type="FunFam" id="1.25.40.10:FF:000052">
    <property type="entry name" value="Aryl-hydrocarbon-interacting protein-like 1"/>
    <property type="match status" value="1"/>
</dbReference>
<comment type="catalytic activity">
    <reaction evidence="5">
        <text>[protein]-peptidylproline (omega=180) = [protein]-peptidylproline (omega=0)</text>
        <dbReference type="Rhea" id="RHEA:16237"/>
        <dbReference type="Rhea" id="RHEA-COMP:10747"/>
        <dbReference type="Rhea" id="RHEA-COMP:10748"/>
        <dbReference type="ChEBI" id="CHEBI:83833"/>
        <dbReference type="ChEBI" id="CHEBI:83834"/>
        <dbReference type="EC" id="5.2.1.8"/>
    </reaction>
</comment>
<dbReference type="InterPro" id="IPR001179">
    <property type="entry name" value="PPIase_FKBP_dom"/>
</dbReference>
<keyword evidence="3" id="KW-0677">Repeat</keyword>
<dbReference type="PROSITE" id="PS50005">
    <property type="entry name" value="TPR"/>
    <property type="match status" value="1"/>
</dbReference>
<dbReference type="Pfam" id="PF23322">
    <property type="entry name" value="PPIase_AIP"/>
    <property type="match status" value="1"/>
</dbReference>
<keyword evidence="5" id="KW-0413">Isomerase</keyword>
<dbReference type="EC" id="5.2.1.8" evidence="5"/>
<dbReference type="PROSITE" id="PS50059">
    <property type="entry name" value="FKBP_PPIASE"/>
    <property type="match status" value="1"/>
</dbReference>
<dbReference type="InterPro" id="IPR011990">
    <property type="entry name" value="TPR-like_helical_dom_sf"/>
</dbReference>
<keyword evidence="2" id="KW-0963">Cytoplasm</keyword>
<evidence type="ECO:0000259" key="7">
    <source>
        <dbReference type="PROSITE" id="PS50059"/>
    </source>
</evidence>
<dbReference type="InterPro" id="IPR046357">
    <property type="entry name" value="PPIase_dom_sf"/>
</dbReference>
<reference evidence="8" key="1">
    <citation type="submission" date="2021-12" db="EMBL/GenBank/DDBJ databases">
        <authorList>
            <person name="King R."/>
        </authorList>
    </citation>
    <scope>NUCLEOTIDE SEQUENCE</scope>
</reference>
<dbReference type="SUPFAM" id="SSF54534">
    <property type="entry name" value="FKBP-like"/>
    <property type="match status" value="1"/>
</dbReference>
<dbReference type="Proteomes" id="UP001152759">
    <property type="component" value="Chromosome 8"/>
</dbReference>
<dbReference type="EMBL" id="OU963869">
    <property type="protein sequence ID" value="CAH0394878.1"/>
    <property type="molecule type" value="Genomic_DNA"/>
</dbReference>
<keyword evidence="9" id="KW-1185">Reference proteome</keyword>
<name>A0A9P0F6W4_BEMTA</name>
<dbReference type="SUPFAM" id="SSF48452">
    <property type="entry name" value="TPR-like"/>
    <property type="match status" value="1"/>
</dbReference>
<evidence type="ECO:0000256" key="2">
    <source>
        <dbReference type="ARBA" id="ARBA00022490"/>
    </source>
</evidence>
<gene>
    <name evidence="8" type="ORF">BEMITA_LOCUS13127</name>
</gene>
<dbReference type="Gene3D" id="1.25.40.10">
    <property type="entry name" value="Tetratricopeptide repeat domain"/>
    <property type="match status" value="1"/>
</dbReference>
<dbReference type="PANTHER" id="PTHR11242">
    <property type="entry name" value="ARYL HYDROCARBON RECEPTOR INTERACTING PROTEIN RELATED"/>
    <property type="match status" value="1"/>
</dbReference>
<dbReference type="Gene3D" id="3.10.50.40">
    <property type="match status" value="1"/>
</dbReference>
<organism evidence="8 9">
    <name type="scientific">Bemisia tabaci</name>
    <name type="common">Sweetpotato whitefly</name>
    <name type="synonym">Aleurodes tabaci</name>
    <dbReference type="NCBI Taxonomy" id="7038"/>
    <lineage>
        <taxon>Eukaryota</taxon>
        <taxon>Metazoa</taxon>
        <taxon>Ecdysozoa</taxon>
        <taxon>Arthropoda</taxon>
        <taxon>Hexapoda</taxon>
        <taxon>Insecta</taxon>
        <taxon>Pterygota</taxon>
        <taxon>Neoptera</taxon>
        <taxon>Paraneoptera</taxon>
        <taxon>Hemiptera</taxon>
        <taxon>Sternorrhyncha</taxon>
        <taxon>Aleyrodoidea</taxon>
        <taxon>Aleyrodidae</taxon>
        <taxon>Aleyrodinae</taxon>
        <taxon>Bemisia</taxon>
    </lineage>
</organism>
<keyword evidence="4 6" id="KW-0802">TPR repeat</keyword>
<feature type="repeat" description="TPR" evidence="6">
    <location>
        <begin position="256"/>
        <end position="289"/>
    </location>
</feature>
<accession>A0A9P0F6W4</accession>
<keyword evidence="5" id="KW-0697">Rotamase</keyword>
<proteinExistence type="predicted"/>
<sequence length="320" mass="36546">MDGSDCKIRKRILHTGKEVKQFQPGCKVRFHFRTCLCDENGTEIDDSRKLGKPMELVLGKKFRLEVWETVVQAMAVGEIAAFHVDKSLCTYYPFVSKTLRDVSKPDKPPVRSHCCGGSFQSEGTGYEDLNKLVEKPQDLEFTIELLEVAAPNEYSKESWQLTEDEKLKEVPKLQIAGNEKYKNKDYEGAASTYATAIGYLEQLMIKEKPKDEEWNTLNSLKLPLLLNFSQCKLLLGDYYPVIEHCTTVLESEPGNVKALFRRGKAHFAVWNVEEAKKDFERVATLDPSLKQTVQNQLKTINEAIAEKDKEDRKILQGKIF</sequence>
<dbReference type="SMART" id="SM00028">
    <property type="entry name" value="TPR"/>
    <property type="match status" value="3"/>
</dbReference>
<dbReference type="GO" id="GO:0003755">
    <property type="term" value="F:peptidyl-prolyl cis-trans isomerase activity"/>
    <property type="evidence" value="ECO:0007669"/>
    <property type="project" value="UniProtKB-KW"/>
</dbReference>
<comment type="subcellular location">
    <subcellularLocation>
        <location evidence="1">Cytoplasm</location>
    </subcellularLocation>
</comment>
<protein>
    <recommendedName>
        <fullName evidence="5">peptidylprolyl isomerase</fullName>
        <ecNumber evidence="5">5.2.1.8</ecNumber>
    </recommendedName>
</protein>
<evidence type="ECO:0000256" key="5">
    <source>
        <dbReference type="PROSITE-ProRule" id="PRU00277"/>
    </source>
</evidence>
<evidence type="ECO:0000256" key="3">
    <source>
        <dbReference type="ARBA" id="ARBA00022737"/>
    </source>
</evidence>
<evidence type="ECO:0000313" key="9">
    <source>
        <dbReference type="Proteomes" id="UP001152759"/>
    </source>
</evidence>
<evidence type="ECO:0000256" key="6">
    <source>
        <dbReference type="PROSITE-ProRule" id="PRU00339"/>
    </source>
</evidence>
<evidence type="ECO:0000313" key="8">
    <source>
        <dbReference type="EMBL" id="CAH0394878.1"/>
    </source>
</evidence>
<dbReference type="PANTHER" id="PTHR11242:SF0">
    <property type="entry name" value="TPR_REGION DOMAIN-CONTAINING PROTEIN"/>
    <property type="match status" value="1"/>
</dbReference>
<dbReference type="InterPro" id="IPR056277">
    <property type="entry name" value="PPIase_AIP"/>
</dbReference>
<evidence type="ECO:0000256" key="1">
    <source>
        <dbReference type="ARBA" id="ARBA00004496"/>
    </source>
</evidence>
<dbReference type="InterPro" id="IPR039663">
    <property type="entry name" value="AIP/AIPL1/TTC9"/>
</dbReference>
<dbReference type="GO" id="GO:0005737">
    <property type="term" value="C:cytoplasm"/>
    <property type="evidence" value="ECO:0007669"/>
    <property type="project" value="UniProtKB-SubCell"/>
</dbReference>